<evidence type="ECO:0000313" key="4">
    <source>
        <dbReference type="Proteomes" id="UP000626109"/>
    </source>
</evidence>
<reference evidence="3" key="1">
    <citation type="submission" date="2021-02" db="EMBL/GenBank/DDBJ databases">
        <authorList>
            <person name="Dougan E. K."/>
            <person name="Rhodes N."/>
            <person name="Thang M."/>
            <person name="Chan C."/>
        </authorList>
    </citation>
    <scope>NUCLEOTIDE SEQUENCE</scope>
</reference>
<keyword evidence="2" id="KW-0812">Transmembrane</keyword>
<comment type="caution">
    <text evidence="3">The sequence shown here is derived from an EMBL/GenBank/DDBJ whole genome shotgun (WGS) entry which is preliminary data.</text>
</comment>
<evidence type="ECO:0000313" key="3">
    <source>
        <dbReference type="EMBL" id="CAE8725611.1"/>
    </source>
</evidence>
<feature type="region of interest" description="Disordered" evidence="1">
    <location>
        <begin position="34"/>
        <end position="79"/>
    </location>
</feature>
<gene>
    <name evidence="3" type="ORF">PGLA2088_LOCUS44200</name>
</gene>
<evidence type="ECO:0000256" key="1">
    <source>
        <dbReference type="SAM" id="MobiDB-lite"/>
    </source>
</evidence>
<sequence length="241" mass="25904">VAGAPDAKERALAKAEARRQRLLAGAGQRLARLGPGLETEDLPVAATSSTDDGCGNRAVQEGSSFSDESSDGLRARRGDHQEVHQEVLPECRQLEREKNAEDAWARTLRARRHERGCRFFGSSLLAVFYGSGIVSFCGLEGCPALVAFVLLELLVLVCFACAEGPSRKDGSGAEMMASLLGSAMGISATKGSQALVHLSTLVSMATEVWKILQDAGWFLFVLLLAQSVSELLLFTRFQIFS</sequence>
<proteinExistence type="predicted"/>
<evidence type="ECO:0000256" key="2">
    <source>
        <dbReference type="SAM" id="Phobius"/>
    </source>
</evidence>
<accession>A0A813LLG6</accession>
<protein>
    <recommendedName>
        <fullName evidence="5">Transmembrane protein</fullName>
    </recommendedName>
</protein>
<feature type="non-terminal residue" evidence="3">
    <location>
        <position position="1"/>
    </location>
</feature>
<keyword evidence="2" id="KW-0472">Membrane</keyword>
<keyword evidence="2" id="KW-1133">Transmembrane helix</keyword>
<feature type="transmembrane region" description="Helical" evidence="2">
    <location>
        <begin position="215"/>
        <end position="234"/>
    </location>
</feature>
<name>A0A813LLG6_POLGL</name>
<dbReference type="AlphaFoldDB" id="A0A813LLG6"/>
<evidence type="ECO:0008006" key="5">
    <source>
        <dbReference type="Google" id="ProtNLM"/>
    </source>
</evidence>
<feature type="transmembrane region" description="Helical" evidence="2">
    <location>
        <begin position="145"/>
        <end position="164"/>
    </location>
</feature>
<organism evidence="3 4">
    <name type="scientific">Polarella glacialis</name>
    <name type="common">Dinoflagellate</name>
    <dbReference type="NCBI Taxonomy" id="89957"/>
    <lineage>
        <taxon>Eukaryota</taxon>
        <taxon>Sar</taxon>
        <taxon>Alveolata</taxon>
        <taxon>Dinophyceae</taxon>
        <taxon>Suessiales</taxon>
        <taxon>Suessiaceae</taxon>
        <taxon>Polarella</taxon>
    </lineage>
</organism>
<dbReference type="Proteomes" id="UP000626109">
    <property type="component" value="Unassembled WGS sequence"/>
</dbReference>
<dbReference type="EMBL" id="CAJNNW010035102">
    <property type="protein sequence ID" value="CAE8725611.1"/>
    <property type="molecule type" value="Genomic_DNA"/>
</dbReference>
<feature type="transmembrane region" description="Helical" evidence="2">
    <location>
        <begin position="119"/>
        <end position="139"/>
    </location>
</feature>